<name>A0AAV0AZZ2_PHAPC</name>
<comment type="pathway">
    <text evidence="2">Amino-acid biosynthesis; L-cysteine biosynthesis; L-cysteine from L-homocysteine and L-serine: step 1/2.</text>
</comment>
<dbReference type="AlphaFoldDB" id="A0AAV0AZZ2"/>
<dbReference type="InterPro" id="IPR001926">
    <property type="entry name" value="TrpB-like_PALP"/>
</dbReference>
<evidence type="ECO:0000313" key="9">
    <source>
        <dbReference type="EMBL" id="CAH7675282.1"/>
    </source>
</evidence>
<feature type="region of interest" description="Disordered" evidence="7">
    <location>
        <begin position="1"/>
        <end position="22"/>
    </location>
</feature>
<dbReference type="Pfam" id="PF00291">
    <property type="entry name" value="PALP"/>
    <property type="match status" value="1"/>
</dbReference>
<dbReference type="PANTHER" id="PTHR10314">
    <property type="entry name" value="CYSTATHIONINE BETA-SYNTHASE"/>
    <property type="match status" value="1"/>
</dbReference>
<evidence type="ECO:0000259" key="8">
    <source>
        <dbReference type="Pfam" id="PF00291"/>
    </source>
</evidence>
<organism evidence="9 10">
    <name type="scientific">Phakopsora pachyrhizi</name>
    <name type="common">Asian soybean rust disease fungus</name>
    <dbReference type="NCBI Taxonomy" id="170000"/>
    <lineage>
        <taxon>Eukaryota</taxon>
        <taxon>Fungi</taxon>
        <taxon>Dikarya</taxon>
        <taxon>Basidiomycota</taxon>
        <taxon>Pucciniomycotina</taxon>
        <taxon>Pucciniomycetes</taxon>
        <taxon>Pucciniales</taxon>
        <taxon>Phakopsoraceae</taxon>
        <taxon>Phakopsora</taxon>
    </lineage>
</organism>
<dbReference type="EC" id="4.2.1.22" evidence="4"/>
<evidence type="ECO:0000256" key="1">
    <source>
        <dbReference type="ARBA" id="ARBA00001933"/>
    </source>
</evidence>
<reference evidence="9" key="1">
    <citation type="submission" date="2022-06" db="EMBL/GenBank/DDBJ databases">
        <authorList>
            <consortium name="SYNGENTA / RWTH Aachen University"/>
        </authorList>
    </citation>
    <scope>NUCLEOTIDE SEQUENCE</scope>
</reference>
<evidence type="ECO:0000313" key="10">
    <source>
        <dbReference type="Proteomes" id="UP001153365"/>
    </source>
</evidence>
<keyword evidence="5" id="KW-0663">Pyridoxal phosphate</keyword>
<comment type="cofactor">
    <cofactor evidence="1">
        <name>pyridoxal 5'-phosphate</name>
        <dbReference type="ChEBI" id="CHEBI:597326"/>
    </cofactor>
</comment>
<proteinExistence type="inferred from homology"/>
<dbReference type="InterPro" id="IPR036052">
    <property type="entry name" value="TrpB-like_PALP_sf"/>
</dbReference>
<gene>
    <name evidence="9" type="ORF">PPACK8108_LOCUS10265</name>
</gene>
<feature type="compositionally biased region" description="Polar residues" evidence="7">
    <location>
        <begin position="1"/>
        <end position="11"/>
    </location>
</feature>
<evidence type="ECO:0000256" key="5">
    <source>
        <dbReference type="ARBA" id="ARBA00022898"/>
    </source>
</evidence>
<dbReference type="Proteomes" id="UP001153365">
    <property type="component" value="Unassembled WGS sequence"/>
</dbReference>
<dbReference type="CDD" id="cd01561">
    <property type="entry name" value="CBS_like"/>
    <property type="match status" value="1"/>
</dbReference>
<feature type="domain" description="Tryptophan synthase beta chain-like PALP" evidence="8">
    <location>
        <begin position="66"/>
        <end position="358"/>
    </location>
</feature>
<comment type="caution">
    <text evidence="9">The sequence shown here is derived from an EMBL/GenBank/DDBJ whole genome shotgun (WGS) entry which is preliminary data.</text>
</comment>
<dbReference type="InterPro" id="IPR050214">
    <property type="entry name" value="Cys_Synth/Cystath_Beta-Synth"/>
</dbReference>
<accession>A0AAV0AZZ2</accession>
<sequence length="413" mass="44228">MTNHLSSNSIKTVEPVQTAGNCSEQSGCINPTSNKVNGTSLPSSSSCKIVPRINLNQLTISDSVLNCIGSTPLVRFDRLAKSFGLKCNLLAKLEFYNSGGSVKDRIALRMIEEAERSGKLIPGKSVIIEPTSGNTGIGLALASAVKGYRCIIVLPEKMSREKVNTMKTLGAQIVRTPTEAASTSPESHLSVAARLEKAIPGGIILNQYSNPFNPQTHYDVTGPEIIEAMNNTPHDSNRPSSGIVDLLVAGAGTGGTISGVSGSLKSYYGPDRVKTIGVDPIGSVIAVPETLNASGVHSYKIEGTGYDFKPETLDYAVVDDWMKTGDEEAFEMLRHVIRCEGSLCGGSTGQVICAAMKYLKPDGEGWKDYGSDSTKNVVIICPDSIRNYITKDWLIEGCESLELTEAKLLEEFK</sequence>
<dbReference type="GO" id="GO:0009069">
    <property type="term" value="P:serine family amino acid metabolic process"/>
    <property type="evidence" value="ECO:0007669"/>
    <property type="project" value="UniProtKB-ARBA"/>
</dbReference>
<comment type="catalytic activity">
    <reaction evidence="6">
        <text>L-homocysteine + L-serine = L,L-cystathionine + H2O</text>
        <dbReference type="Rhea" id="RHEA:10112"/>
        <dbReference type="ChEBI" id="CHEBI:15377"/>
        <dbReference type="ChEBI" id="CHEBI:33384"/>
        <dbReference type="ChEBI" id="CHEBI:58161"/>
        <dbReference type="ChEBI" id="CHEBI:58199"/>
        <dbReference type="EC" id="4.2.1.22"/>
    </reaction>
</comment>
<evidence type="ECO:0000256" key="7">
    <source>
        <dbReference type="SAM" id="MobiDB-lite"/>
    </source>
</evidence>
<keyword evidence="10" id="KW-1185">Reference proteome</keyword>
<dbReference type="Gene3D" id="3.40.50.1100">
    <property type="match status" value="2"/>
</dbReference>
<dbReference type="EMBL" id="CALTRL010002290">
    <property type="protein sequence ID" value="CAH7675282.1"/>
    <property type="molecule type" value="Genomic_DNA"/>
</dbReference>
<dbReference type="GO" id="GO:0004122">
    <property type="term" value="F:cystathionine beta-synthase activity"/>
    <property type="evidence" value="ECO:0007669"/>
    <property type="project" value="UniProtKB-EC"/>
</dbReference>
<evidence type="ECO:0000256" key="6">
    <source>
        <dbReference type="ARBA" id="ARBA00047490"/>
    </source>
</evidence>
<evidence type="ECO:0000256" key="3">
    <source>
        <dbReference type="ARBA" id="ARBA00007103"/>
    </source>
</evidence>
<comment type="similarity">
    <text evidence="3">Belongs to the cysteine synthase/cystathionine beta-synthase family.</text>
</comment>
<dbReference type="SUPFAM" id="SSF53686">
    <property type="entry name" value="Tryptophan synthase beta subunit-like PLP-dependent enzymes"/>
    <property type="match status" value="1"/>
</dbReference>
<dbReference type="FunFam" id="3.40.50.1100:FF:000118">
    <property type="entry name" value="Related to CYS4-cystathionine beta-synthase"/>
    <property type="match status" value="1"/>
</dbReference>
<protein>
    <recommendedName>
        <fullName evidence="4">cystathionine beta-synthase</fullName>
        <ecNumber evidence="4">4.2.1.22</ecNumber>
    </recommendedName>
</protein>
<evidence type="ECO:0000256" key="4">
    <source>
        <dbReference type="ARBA" id="ARBA00012041"/>
    </source>
</evidence>
<dbReference type="GO" id="GO:0044272">
    <property type="term" value="P:sulfur compound biosynthetic process"/>
    <property type="evidence" value="ECO:0007669"/>
    <property type="project" value="UniProtKB-ARBA"/>
</dbReference>
<dbReference type="FunFam" id="3.40.50.1100:FF:000003">
    <property type="entry name" value="Cystathionine beta-synthase"/>
    <property type="match status" value="1"/>
</dbReference>
<evidence type="ECO:0000256" key="2">
    <source>
        <dbReference type="ARBA" id="ARBA00005003"/>
    </source>
</evidence>
<dbReference type="GO" id="GO:0006534">
    <property type="term" value="P:cysteine metabolic process"/>
    <property type="evidence" value="ECO:0007669"/>
    <property type="project" value="UniProtKB-ARBA"/>
</dbReference>